<evidence type="ECO:0000313" key="9">
    <source>
        <dbReference type="Proteomes" id="UP001302367"/>
    </source>
</evidence>
<dbReference type="PANTHER" id="PTHR31306:SF8">
    <property type="entry name" value="GLYCOSYLTRANSFERASE FAMILY 34 PROTEIN"/>
    <property type="match status" value="1"/>
</dbReference>
<sequence length="668" mass="75132">MSVYCPSRERSYHDSTPSSPLSPLLPSNIPQWLRPSRTRGVILSKSRLKFLMVGVGCVMMGWMVTSSLDSSNNDNFADIDHTYHPSPGNVLNDPSGFGTGLNKPELPAGVIGDSLPEDQPEDLSFDLEKSPTISGALAELHSAVKDKLHSLNPYHRPQLAQAIGKAANATATQQTQPTNTAAILPGEHVLDGLSEEERLGARTRIGKCTILFYGNSAWERAIRTHERHDREHGYRLHILRQQLLDDVWSKPAYILSLLLRELAKPESERLEWLLWVDADTVLLNPHIPIDVFLPPPDSEFEDIHLVYSNDWNGLNNGVFPVRVNQWAVNLFSAIVSYRHYRPTDELVFRDQSAMDNLLHHPTFSPHIVQAPQRWFNAYQGEHNETLAPFQLRRGDFLVHFAGIPNREERMIHWLNRAEQHLDDWEVPLKSTSYPQEARDFWAEQSSLRKAKKEEAASKRLKVQELIVKVEQRLEDYGERLGPDHREAIEKQKEDLKNLVNDGERSNDLDAITELASKLEEATQPLVSAIADAQKVMLNSAHEAIFGGEKDLLEGGFGKGGGEDQDLQSISSKVKILKDLVMVPQEQWNRHDILVASDALTEARAKWKSKVDAAEAERQRAEEERRKKAKEFIELQAQLQAEADSNKASVAGTEKSEPVSAAPDTTGSP</sequence>
<organism evidence="6 8">
    <name type="scientific">Cercospora beticola</name>
    <name type="common">Sugarbeet leaf spot fungus</name>
    <dbReference type="NCBI Taxonomy" id="122368"/>
    <lineage>
        <taxon>Eukaryota</taxon>
        <taxon>Fungi</taxon>
        <taxon>Dikarya</taxon>
        <taxon>Ascomycota</taxon>
        <taxon>Pezizomycotina</taxon>
        <taxon>Dothideomycetes</taxon>
        <taxon>Dothideomycetidae</taxon>
        <taxon>Mycosphaerellales</taxon>
        <taxon>Mycosphaerellaceae</taxon>
        <taxon>Cercospora</taxon>
    </lineage>
</organism>
<dbReference type="GO" id="GO:0006487">
    <property type="term" value="P:protein N-linked glycosylation"/>
    <property type="evidence" value="ECO:0007669"/>
    <property type="project" value="TreeGrafter"/>
</dbReference>
<dbReference type="Gene3D" id="1.20.1270.10">
    <property type="match status" value="1"/>
</dbReference>
<evidence type="ECO:0008006" key="10">
    <source>
        <dbReference type="Google" id="ProtNLM"/>
    </source>
</evidence>
<evidence type="ECO:0000313" key="6">
    <source>
        <dbReference type="EMBL" id="PIA90390.1"/>
    </source>
</evidence>
<dbReference type="Gene3D" id="3.90.550.10">
    <property type="entry name" value="Spore Coat Polysaccharide Biosynthesis Protein SpsA, Chain A"/>
    <property type="match status" value="1"/>
</dbReference>
<reference evidence="6 8" key="1">
    <citation type="submission" date="2015-10" db="EMBL/GenBank/DDBJ databases">
        <title>The cercosporin biosynthetic gene cluster was horizontally transferred to several fungal lineages and shown to be expanded in Cercospora beticola based on microsynteny with recipient genomes.</title>
        <authorList>
            <person name="De Jonge R."/>
            <person name="Ebert M.K."/>
            <person name="Suttle J.C."/>
            <person name="Jurick Ii W.M."/>
            <person name="Secor G.A."/>
            <person name="Thomma B.P."/>
            <person name="Van De Peer Y."/>
            <person name="Bolton M.D."/>
        </authorList>
    </citation>
    <scope>NUCLEOTIDE SEQUENCE [LARGE SCALE GENOMIC DNA]</scope>
    <source>
        <strain evidence="6 8">09-40</strain>
    </source>
</reference>
<feature type="compositionally biased region" description="Low complexity" evidence="5">
    <location>
        <begin position="17"/>
        <end position="26"/>
    </location>
</feature>
<keyword evidence="4" id="KW-0175">Coiled coil</keyword>
<evidence type="ECO:0000256" key="1">
    <source>
        <dbReference type="ARBA" id="ARBA00005664"/>
    </source>
</evidence>
<evidence type="ECO:0000256" key="3">
    <source>
        <dbReference type="ARBA" id="ARBA00022679"/>
    </source>
</evidence>
<dbReference type="OrthoDB" id="407658at2759"/>
<reference evidence="7 9" key="2">
    <citation type="submission" date="2023-09" db="EMBL/GenBank/DDBJ databases">
        <title>Complete-Gapless Cercospora beticola genome.</title>
        <authorList>
            <person name="Wyatt N.A."/>
            <person name="Spanner R.E."/>
            <person name="Bolton M.D."/>
        </authorList>
    </citation>
    <scope>NUCLEOTIDE SEQUENCE [LARGE SCALE GENOMIC DNA]</scope>
    <source>
        <strain evidence="7">Cb09-40</strain>
    </source>
</reference>
<dbReference type="AlphaFoldDB" id="A0A2G5HCX0"/>
<dbReference type="PANTHER" id="PTHR31306">
    <property type="entry name" value="ALPHA-1,6-MANNOSYLTRANSFERASE MNN11-RELATED"/>
    <property type="match status" value="1"/>
</dbReference>
<gene>
    <name evidence="6" type="ORF">CB0940_11272</name>
    <name evidence="7" type="ORF">RHO25_012769</name>
</gene>
<dbReference type="InterPro" id="IPR029048">
    <property type="entry name" value="HSP70_C_sf"/>
</dbReference>
<feature type="region of interest" description="Disordered" evidence="5">
    <location>
        <begin position="639"/>
        <end position="668"/>
    </location>
</feature>
<dbReference type="Pfam" id="PF05637">
    <property type="entry name" value="Glyco_transf_34"/>
    <property type="match status" value="1"/>
</dbReference>
<dbReference type="Proteomes" id="UP001302367">
    <property type="component" value="Chromosome 9"/>
</dbReference>
<accession>A0A2G5HCX0</accession>
<protein>
    <recommendedName>
        <fullName evidence="10">Glycosyltransferase family 34 protein</fullName>
    </recommendedName>
</protein>
<dbReference type="SUPFAM" id="SSF53448">
    <property type="entry name" value="Nucleotide-diphospho-sugar transferases"/>
    <property type="match status" value="1"/>
</dbReference>
<dbReference type="EMBL" id="LKMD01000107">
    <property type="protein sequence ID" value="PIA90390.1"/>
    <property type="molecule type" value="Genomic_DNA"/>
</dbReference>
<dbReference type="GO" id="GO:0016757">
    <property type="term" value="F:glycosyltransferase activity"/>
    <property type="evidence" value="ECO:0007669"/>
    <property type="project" value="UniProtKB-KW"/>
</dbReference>
<proteinExistence type="inferred from homology"/>
<keyword evidence="2" id="KW-0328">Glycosyltransferase</keyword>
<dbReference type="GO" id="GO:0000139">
    <property type="term" value="C:Golgi membrane"/>
    <property type="evidence" value="ECO:0007669"/>
    <property type="project" value="TreeGrafter"/>
</dbReference>
<keyword evidence="9" id="KW-1185">Reference proteome</keyword>
<evidence type="ECO:0000256" key="2">
    <source>
        <dbReference type="ARBA" id="ARBA00022676"/>
    </source>
</evidence>
<evidence type="ECO:0000256" key="4">
    <source>
        <dbReference type="SAM" id="Coils"/>
    </source>
</evidence>
<name>A0A2G5HCX0_CERBT</name>
<feature type="region of interest" description="Disordered" evidence="5">
    <location>
        <begin position="1"/>
        <end position="26"/>
    </location>
</feature>
<keyword evidence="3" id="KW-0808">Transferase</keyword>
<evidence type="ECO:0000313" key="8">
    <source>
        <dbReference type="Proteomes" id="UP000230605"/>
    </source>
</evidence>
<comment type="similarity">
    <text evidence="1">Belongs to the glycosyltransferase 34 family.</text>
</comment>
<dbReference type="EMBL" id="CP134192">
    <property type="protein sequence ID" value="WPB08105.1"/>
    <property type="molecule type" value="Genomic_DNA"/>
</dbReference>
<dbReference type="InterPro" id="IPR029044">
    <property type="entry name" value="Nucleotide-diphossugar_trans"/>
</dbReference>
<dbReference type="Proteomes" id="UP000230605">
    <property type="component" value="Chromosome 9"/>
</dbReference>
<feature type="coiled-coil region" evidence="4">
    <location>
        <begin position="596"/>
        <end position="637"/>
    </location>
</feature>
<evidence type="ECO:0000256" key="5">
    <source>
        <dbReference type="SAM" id="MobiDB-lite"/>
    </source>
</evidence>
<dbReference type="InterPro" id="IPR008630">
    <property type="entry name" value="Glyco_trans_34"/>
</dbReference>
<evidence type="ECO:0000313" key="7">
    <source>
        <dbReference type="EMBL" id="WPB08105.1"/>
    </source>
</evidence>